<reference evidence="3 4" key="1">
    <citation type="journal article" date="2024" name="Commun. Biol.">
        <title>Comparative genomic analysis of thermophilic fungi reveals convergent evolutionary adaptations and gene losses.</title>
        <authorList>
            <person name="Steindorff A.S."/>
            <person name="Aguilar-Pontes M.V."/>
            <person name="Robinson A.J."/>
            <person name="Andreopoulos B."/>
            <person name="LaButti K."/>
            <person name="Kuo A."/>
            <person name="Mondo S."/>
            <person name="Riley R."/>
            <person name="Otillar R."/>
            <person name="Haridas S."/>
            <person name="Lipzen A."/>
            <person name="Grimwood J."/>
            <person name="Schmutz J."/>
            <person name="Clum A."/>
            <person name="Reid I.D."/>
            <person name="Moisan M.C."/>
            <person name="Butler G."/>
            <person name="Nguyen T.T.M."/>
            <person name="Dewar K."/>
            <person name="Conant G."/>
            <person name="Drula E."/>
            <person name="Henrissat B."/>
            <person name="Hansel C."/>
            <person name="Singer S."/>
            <person name="Hutchinson M.I."/>
            <person name="de Vries R.P."/>
            <person name="Natvig D.O."/>
            <person name="Powell A.J."/>
            <person name="Tsang A."/>
            <person name="Grigoriev I.V."/>
        </authorList>
    </citation>
    <scope>NUCLEOTIDE SEQUENCE [LARGE SCALE GENOMIC DNA]</scope>
    <source>
        <strain evidence="3 4">CBS 494.80</strain>
    </source>
</reference>
<dbReference type="Gene3D" id="3.40.50.720">
    <property type="entry name" value="NAD(P)-binding Rossmann-like Domain"/>
    <property type="match status" value="1"/>
</dbReference>
<comment type="caution">
    <text evidence="3">The sequence shown here is derived from an EMBL/GenBank/DDBJ whole genome shotgun (WGS) entry which is preliminary data.</text>
</comment>
<name>A0ABR4CK04_9HELO</name>
<dbReference type="EMBL" id="JAZHXI010000006">
    <property type="protein sequence ID" value="KAL2070295.1"/>
    <property type="molecule type" value="Genomic_DNA"/>
</dbReference>
<evidence type="ECO:0000256" key="2">
    <source>
        <dbReference type="ARBA" id="ARBA00023002"/>
    </source>
</evidence>
<dbReference type="PANTHER" id="PTHR24320:SF272">
    <property type="entry name" value="NAD(P)-BINDING ROSSMANN-FOLD SUPERFAMILY PROTEIN"/>
    <property type="match status" value="1"/>
</dbReference>
<evidence type="ECO:0000313" key="4">
    <source>
        <dbReference type="Proteomes" id="UP001595075"/>
    </source>
</evidence>
<accession>A0ABR4CK04</accession>
<organism evidence="3 4">
    <name type="scientific">Oculimacula yallundae</name>
    <dbReference type="NCBI Taxonomy" id="86028"/>
    <lineage>
        <taxon>Eukaryota</taxon>
        <taxon>Fungi</taxon>
        <taxon>Dikarya</taxon>
        <taxon>Ascomycota</taxon>
        <taxon>Pezizomycotina</taxon>
        <taxon>Leotiomycetes</taxon>
        <taxon>Helotiales</taxon>
        <taxon>Ploettnerulaceae</taxon>
        <taxon>Oculimacula</taxon>
    </lineage>
</organism>
<dbReference type="Pfam" id="PF00106">
    <property type="entry name" value="adh_short"/>
    <property type="match status" value="1"/>
</dbReference>
<keyword evidence="4" id="KW-1185">Reference proteome</keyword>
<dbReference type="SUPFAM" id="SSF51735">
    <property type="entry name" value="NAD(P)-binding Rossmann-fold domains"/>
    <property type="match status" value="1"/>
</dbReference>
<evidence type="ECO:0000256" key="1">
    <source>
        <dbReference type="ARBA" id="ARBA00006484"/>
    </source>
</evidence>
<protein>
    <submittedName>
        <fullName evidence="3">Uncharacterized protein</fullName>
    </submittedName>
</protein>
<sequence>MSLNHPLRAADVSTNRANHKRRLLIEALSTYQSLRTDGVNESAKYISSRSCSRKSLSNSSNKLMNFLLTVTRLTTRNIRTKHHLSFYKYHSTFPTMASKYIEAHKPSALNGAGDARPTALQIISDYGRLGTMTDKVFIVTGASAGIGIETGRALAATGGKVYLTVRNLKKGEEACKSFLEPGRVELLEMDNNSLASVRKAAKEFSSKSDRLNVIVNNAGIMAAPFAKTEDGFESQFGTNHLAHFLFFNLLKDTLIASSTSEFNSRVVNVSSMGHLNCDVFRGDYGFEKEEYSPWKGYGQSKTANIHMANEIENRFGSKGLHGLSLHPGGIWTGLQIHVPKDQLEGWKSNAAFKNIMKSPEQGAATSVLAAVGKDFEGVGRVYMADCAIEPAKIDAKEGQDGYAAWAFDKEKEAKLWEDSLKMVGLDG</sequence>
<dbReference type="InterPro" id="IPR036291">
    <property type="entry name" value="NAD(P)-bd_dom_sf"/>
</dbReference>
<proteinExistence type="inferred from homology"/>
<comment type="similarity">
    <text evidence="1">Belongs to the short-chain dehydrogenases/reductases (SDR) family.</text>
</comment>
<dbReference type="PRINTS" id="PR00081">
    <property type="entry name" value="GDHRDH"/>
</dbReference>
<gene>
    <name evidence="3" type="ORF">VTL71DRAFT_13321</name>
</gene>
<dbReference type="InterPro" id="IPR002347">
    <property type="entry name" value="SDR_fam"/>
</dbReference>
<keyword evidence="2" id="KW-0560">Oxidoreductase</keyword>
<dbReference type="Proteomes" id="UP001595075">
    <property type="component" value="Unassembled WGS sequence"/>
</dbReference>
<evidence type="ECO:0000313" key="3">
    <source>
        <dbReference type="EMBL" id="KAL2070295.1"/>
    </source>
</evidence>
<dbReference type="PANTHER" id="PTHR24320">
    <property type="entry name" value="RETINOL DEHYDROGENASE"/>
    <property type="match status" value="1"/>
</dbReference>